<dbReference type="AlphaFoldDB" id="A0A328HGL6"/>
<evidence type="ECO:0008006" key="3">
    <source>
        <dbReference type="Google" id="ProtNLM"/>
    </source>
</evidence>
<evidence type="ECO:0000313" key="1">
    <source>
        <dbReference type="EMBL" id="RAM37632.1"/>
    </source>
</evidence>
<sequence length="109" mass="12146">MVDAGGPQDQAVPIRGLPERGRVLCRGFIESVTYAPPSQVAAFMAIVSDHDTPVAERRGRLRVIWLGRRRIPGIDAGTELKLEGMLTVKEGMPTMFNPRYEILSRQENQ</sequence>
<reference evidence="1 2" key="1">
    <citation type="submission" date="2018-04" db="EMBL/GenBank/DDBJ databases">
        <title>Bacteria isolated from cave deposits of Manipur.</title>
        <authorList>
            <person name="Sahoo D."/>
            <person name="Sarangthem I."/>
            <person name="Nandeibam J."/>
        </authorList>
    </citation>
    <scope>NUCLEOTIDE SEQUENCE [LARGE SCALE GENOMIC DNA]</scope>
    <source>
        <strain evidence="2">mrc11</strain>
    </source>
</reference>
<accession>A0A328HGL6</accession>
<protein>
    <recommendedName>
        <fullName evidence="3">DNA-binding protein</fullName>
    </recommendedName>
</protein>
<proteinExistence type="predicted"/>
<dbReference type="Proteomes" id="UP000249166">
    <property type="component" value="Unassembled WGS sequence"/>
</dbReference>
<comment type="caution">
    <text evidence="1">The sequence shown here is derived from an EMBL/GenBank/DDBJ whole genome shotgun (WGS) entry which is preliminary data.</text>
</comment>
<dbReference type="OrthoDB" id="3268233at2"/>
<dbReference type="RefSeq" id="WP_111903486.1">
    <property type="nucleotide sequence ID" value="NZ_QLNP01000067.1"/>
</dbReference>
<dbReference type="EMBL" id="QLNP01000067">
    <property type="protein sequence ID" value="RAM37632.1"/>
    <property type="molecule type" value="Genomic_DNA"/>
</dbReference>
<gene>
    <name evidence="1" type="ORF">DBZ45_08440</name>
</gene>
<organism evidence="1 2">
    <name type="scientific">Arthrobacter globiformis</name>
    <dbReference type="NCBI Taxonomy" id="1665"/>
    <lineage>
        <taxon>Bacteria</taxon>
        <taxon>Bacillati</taxon>
        <taxon>Actinomycetota</taxon>
        <taxon>Actinomycetes</taxon>
        <taxon>Micrococcales</taxon>
        <taxon>Micrococcaceae</taxon>
        <taxon>Arthrobacter</taxon>
    </lineage>
</organism>
<name>A0A328HGL6_ARTGO</name>
<evidence type="ECO:0000313" key="2">
    <source>
        <dbReference type="Proteomes" id="UP000249166"/>
    </source>
</evidence>